<evidence type="ECO:0000256" key="1">
    <source>
        <dbReference type="ARBA" id="ARBA00001968"/>
    </source>
</evidence>
<evidence type="ECO:0000256" key="2">
    <source>
        <dbReference type="ARBA" id="ARBA00022801"/>
    </source>
</evidence>
<dbReference type="eggNOG" id="KOG1509">
    <property type="taxonomic scope" value="Eukaryota"/>
</dbReference>
<comment type="caution">
    <text evidence="3">The sequence shown here is derived from an EMBL/GenBank/DDBJ whole genome shotgun (WGS) entry which is preliminary data.</text>
</comment>
<dbReference type="PIRSF" id="PIRSF006305">
    <property type="entry name" value="Maf"/>
    <property type="match status" value="1"/>
</dbReference>
<proteinExistence type="inferred from homology"/>
<keyword evidence="4" id="KW-1185">Reference proteome</keyword>
<dbReference type="EMBL" id="AGBW02014991">
    <property type="protein sequence ID" value="OWR40765.1"/>
    <property type="molecule type" value="Genomic_DNA"/>
</dbReference>
<dbReference type="Gene3D" id="3.90.950.10">
    <property type="match status" value="1"/>
</dbReference>
<dbReference type="SUPFAM" id="SSF52972">
    <property type="entry name" value="ITPase-like"/>
    <property type="match status" value="1"/>
</dbReference>
<comment type="cofactor">
    <cofactor evidence="1">
        <name>a divalent metal cation</name>
        <dbReference type="ChEBI" id="CHEBI:60240"/>
    </cofactor>
</comment>
<keyword evidence="2" id="KW-0378">Hydrolase</keyword>
<dbReference type="Proteomes" id="UP000007151">
    <property type="component" value="Unassembled WGS sequence"/>
</dbReference>
<dbReference type="InterPro" id="IPR029001">
    <property type="entry name" value="ITPase-like_fam"/>
</dbReference>
<dbReference type="KEGG" id="dpl:KGM_210137"/>
<gene>
    <name evidence="3" type="ORF">KGM_210137</name>
</gene>
<accession>A0A212EGZ9</accession>
<reference evidence="3 4" key="1">
    <citation type="journal article" date="2011" name="Cell">
        <title>The monarch butterfly genome yields insights into long-distance migration.</title>
        <authorList>
            <person name="Zhan S."/>
            <person name="Merlin C."/>
            <person name="Boore J.L."/>
            <person name="Reppert S.M."/>
        </authorList>
    </citation>
    <scope>NUCLEOTIDE SEQUENCE [LARGE SCALE GENOMIC DNA]</scope>
    <source>
        <strain evidence="3">F-2</strain>
    </source>
</reference>
<dbReference type="GO" id="GO:0047429">
    <property type="term" value="F:nucleoside triphosphate diphosphatase activity"/>
    <property type="evidence" value="ECO:0007669"/>
    <property type="project" value="InterPro"/>
</dbReference>
<dbReference type="CDD" id="cd00555">
    <property type="entry name" value="Maf"/>
    <property type="match status" value="1"/>
</dbReference>
<dbReference type="NCBIfam" id="TIGR00172">
    <property type="entry name" value="maf"/>
    <property type="match status" value="1"/>
</dbReference>
<evidence type="ECO:0000313" key="4">
    <source>
        <dbReference type="Proteomes" id="UP000007151"/>
    </source>
</evidence>
<dbReference type="HAMAP" id="MF_00528">
    <property type="entry name" value="Maf"/>
    <property type="match status" value="1"/>
</dbReference>
<organism evidence="3 4">
    <name type="scientific">Danaus plexippus plexippus</name>
    <dbReference type="NCBI Taxonomy" id="278856"/>
    <lineage>
        <taxon>Eukaryota</taxon>
        <taxon>Metazoa</taxon>
        <taxon>Ecdysozoa</taxon>
        <taxon>Arthropoda</taxon>
        <taxon>Hexapoda</taxon>
        <taxon>Insecta</taxon>
        <taxon>Pterygota</taxon>
        <taxon>Neoptera</taxon>
        <taxon>Endopterygota</taxon>
        <taxon>Lepidoptera</taxon>
        <taxon>Glossata</taxon>
        <taxon>Ditrysia</taxon>
        <taxon>Papilionoidea</taxon>
        <taxon>Nymphalidae</taxon>
        <taxon>Danainae</taxon>
        <taxon>Danaini</taxon>
        <taxon>Danaina</taxon>
        <taxon>Danaus</taxon>
        <taxon>Danaus</taxon>
    </lineage>
</organism>
<dbReference type="PANTHER" id="PTHR43213">
    <property type="entry name" value="BIFUNCTIONAL DTTP/UTP PYROPHOSPHATASE/METHYLTRANSFERASE PROTEIN-RELATED"/>
    <property type="match status" value="1"/>
</dbReference>
<dbReference type="InterPro" id="IPR003697">
    <property type="entry name" value="Maf-like"/>
</dbReference>
<dbReference type="OrthoDB" id="10267058at2759"/>
<dbReference type="AlphaFoldDB" id="A0A212EGZ9"/>
<sequence>MLQPVMHLLKHKNIILASGSPRRKELIENIGLKVALCPSLFEENLDPKAFDNFSDFVEETALHKVLEVEKRLKENGNNPDVVIGADTMVTLDGKMFGKPTSEQEAYDMLKSLSGRSHTVYTGVVVKALDDVVKFTEKTDVVFGALDDEQIKGYIATGEPMDKAGGYGIQGVGGTFVEKINGDYFTVVGLPLYRLCSVLYELFKENKEILTVNATT</sequence>
<dbReference type="FunCoup" id="A0A212EGZ9">
    <property type="interactions" value="163"/>
</dbReference>
<dbReference type="PANTHER" id="PTHR43213:SF5">
    <property type="entry name" value="BIFUNCTIONAL DTTP_UTP PYROPHOSPHATASE_METHYLTRANSFERASE PROTEIN-RELATED"/>
    <property type="match status" value="1"/>
</dbReference>
<dbReference type="Pfam" id="PF02545">
    <property type="entry name" value="Maf"/>
    <property type="match status" value="1"/>
</dbReference>
<name>A0A212EGZ9_DANPL</name>
<evidence type="ECO:0000313" key="3">
    <source>
        <dbReference type="EMBL" id="OWR40765.1"/>
    </source>
</evidence>
<dbReference type="STRING" id="278856.A0A212EGZ9"/>
<protein>
    <submittedName>
        <fullName evidence="3">Maf protein</fullName>
    </submittedName>
</protein>